<protein>
    <submittedName>
        <fullName evidence="2">Uncharacterized protein</fullName>
    </submittedName>
</protein>
<evidence type="ECO:0000256" key="1">
    <source>
        <dbReference type="SAM" id="MobiDB-lite"/>
    </source>
</evidence>
<sequence>MHRFEGLCRVLGRWRHQRAFQCRLELPTRCLSCGHQEVSLEGDLRYCEIKNYGTANVIKGSGSRAAGSKAVEERAPTNRRFQPFEHVHGPVFRLVNTEPPPFRFRPQVYATAKSLRSQHHSSEASSHGSSSLPATRARSAIPMSSYRVFRWGLLPRCWSGPRGREYNSRFLLVIDEELRYQGLPKDPCNARERNFEKIHENLNFFDAWYDVRTKTWSSPIPMLGPDKKVSFPPDSCPDI</sequence>
<dbReference type="Proteomes" id="UP000027265">
    <property type="component" value="Unassembled WGS sequence"/>
</dbReference>
<evidence type="ECO:0000313" key="3">
    <source>
        <dbReference type="Proteomes" id="UP000027265"/>
    </source>
</evidence>
<name>A0A067P655_9AGAM</name>
<organism evidence="2 3">
    <name type="scientific">Jaapia argillacea MUCL 33604</name>
    <dbReference type="NCBI Taxonomy" id="933084"/>
    <lineage>
        <taxon>Eukaryota</taxon>
        <taxon>Fungi</taxon>
        <taxon>Dikarya</taxon>
        <taxon>Basidiomycota</taxon>
        <taxon>Agaricomycotina</taxon>
        <taxon>Agaricomycetes</taxon>
        <taxon>Agaricomycetidae</taxon>
        <taxon>Jaapiales</taxon>
        <taxon>Jaapiaceae</taxon>
        <taxon>Jaapia</taxon>
    </lineage>
</organism>
<dbReference type="EMBL" id="KL197761">
    <property type="protein sequence ID" value="KDQ50383.1"/>
    <property type="molecule type" value="Genomic_DNA"/>
</dbReference>
<dbReference type="InParanoid" id="A0A067P655"/>
<feature type="region of interest" description="Disordered" evidence="1">
    <location>
        <begin position="115"/>
        <end position="136"/>
    </location>
</feature>
<dbReference type="HOGENOM" id="CLU_1161292_0_0_1"/>
<accession>A0A067P655</accession>
<proteinExistence type="predicted"/>
<dbReference type="AlphaFoldDB" id="A0A067P655"/>
<keyword evidence="3" id="KW-1185">Reference proteome</keyword>
<gene>
    <name evidence="2" type="ORF">JAAARDRAFT_587213</name>
</gene>
<reference evidence="3" key="1">
    <citation type="journal article" date="2014" name="Proc. Natl. Acad. Sci. U.S.A.">
        <title>Extensive sampling of basidiomycete genomes demonstrates inadequacy of the white-rot/brown-rot paradigm for wood decay fungi.</title>
        <authorList>
            <person name="Riley R."/>
            <person name="Salamov A.A."/>
            <person name="Brown D.W."/>
            <person name="Nagy L.G."/>
            <person name="Floudas D."/>
            <person name="Held B.W."/>
            <person name="Levasseur A."/>
            <person name="Lombard V."/>
            <person name="Morin E."/>
            <person name="Otillar R."/>
            <person name="Lindquist E.A."/>
            <person name="Sun H."/>
            <person name="LaButti K.M."/>
            <person name="Schmutz J."/>
            <person name="Jabbour D."/>
            <person name="Luo H."/>
            <person name="Baker S.E."/>
            <person name="Pisabarro A.G."/>
            <person name="Walton J.D."/>
            <person name="Blanchette R.A."/>
            <person name="Henrissat B."/>
            <person name="Martin F."/>
            <person name="Cullen D."/>
            <person name="Hibbett D.S."/>
            <person name="Grigoriev I.V."/>
        </authorList>
    </citation>
    <scope>NUCLEOTIDE SEQUENCE [LARGE SCALE GENOMIC DNA]</scope>
    <source>
        <strain evidence="3">MUCL 33604</strain>
    </source>
</reference>
<evidence type="ECO:0000313" key="2">
    <source>
        <dbReference type="EMBL" id="KDQ50383.1"/>
    </source>
</evidence>